<comment type="subcellular location">
    <subcellularLocation>
        <location evidence="1">Nucleus</location>
    </subcellularLocation>
</comment>
<dbReference type="PANTHER" id="PTHR13383">
    <property type="entry name" value="RIBONUCLEASE H2 SUBUNIT B"/>
    <property type="match status" value="1"/>
</dbReference>
<dbReference type="Gene3D" id="1.10.20.120">
    <property type="match status" value="1"/>
</dbReference>
<evidence type="ECO:0000256" key="2">
    <source>
        <dbReference type="ARBA" id="ARBA00019062"/>
    </source>
</evidence>
<evidence type="ECO:0000313" key="10">
    <source>
        <dbReference type="Proteomes" id="UP001491310"/>
    </source>
</evidence>
<dbReference type="InterPro" id="IPR041195">
    <property type="entry name" value="Rnh202_N"/>
</dbReference>
<protein>
    <recommendedName>
        <fullName evidence="2">Ribonuclease H2 subunit B</fullName>
    </recommendedName>
    <alternativeName>
        <fullName evidence="5">Ribonuclease HI subunit B</fullName>
    </alternativeName>
</protein>
<reference evidence="9 10" key="1">
    <citation type="journal article" date="2024" name="Nat. Commun.">
        <title>Phylogenomics reveals the evolutionary origins of lichenization in chlorophyte algae.</title>
        <authorList>
            <person name="Puginier C."/>
            <person name="Libourel C."/>
            <person name="Otte J."/>
            <person name="Skaloud P."/>
            <person name="Haon M."/>
            <person name="Grisel S."/>
            <person name="Petersen M."/>
            <person name="Berrin J.G."/>
            <person name="Delaux P.M."/>
            <person name="Dal Grande F."/>
            <person name="Keller J."/>
        </authorList>
    </citation>
    <scope>NUCLEOTIDE SEQUENCE [LARGE SCALE GENOMIC DNA]</scope>
    <source>
        <strain evidence="9 10">SAG 216-7</strain>
    </source>
</reference>
<evidence type="ECO:0000256" key="1">
    <source>
        <dbReference type="ARBA" id="ARBA00004123"/>
    </source>
</evidence>
<name>A0ABR2YSV7_9CHLO</name>
<dbReference type="EMBL" id="JALJOT010000006">
    <property type="protein sequence ID" value="KAK9909681.1"/>
    <property type="molecule type" value="Genomic_DNA"/>
</dbReference>
<dbReference type="InterPro" id="IPR040456">
    <property type="entry name" value="RNase_H2_suB"/>
</dbReference>
<keyword evidence="3" id="KW-0539">Nucleus</keyword>
<comment type="function">
    <text evidence="4">Non catalytic subunit of RNase H2, an endonuclease that specifically degrades the RNA of RNA:DNA hybrids. Participates in DNA replication, possibly by mediating the removal of lagging-strand Okazaki fragment RNA primers during DNA replication. Mediates the excision of single ribonucleotides from DNA:RNA duplexes.</text>
</comment>
<feature type="domain" description="Rnh202 triple barrel" evidence="8">
    <location>
        <begin position="32"/>
        <end position="90"/>
    </location>
</feature>
<evidence type="ECO:0000259" key="7">
    <source>
        <dbReference type="Pfam" id="PF09468"/>
    </source>
</evidence>
<proteinExistence type="predicted"/>
<comment type="caution">
    <text evidence="9">The sequence shown here is derived from an EMBL/GenBank/DDBJ whole genome shotgun (WGS) entry which is preliminary data.</text>
</comment>
<evidence type="ECO:0000256" key="5">
    <source>
        <dbReference type="ARBA" id="ARBA00033464"/>
    </source>
</evidence>
<accession>A0ABR2YSV7</accession>
<evidence type="ECO:0000259" key="8">
    <source>
        <dbReference type="Pfam" id="PF17745"/>
    </source>
</evidence>
<dbReference type="PANTHER" id="PTHR13383:SF11">
    <property type="entry name" value="RIBONUCLEASE H2 SUBUNIT B"/>
    <property type="match status" value="1"/>
</dbReference>
<evidence type="ECO:0000256" key="6">
    <source>
        <dbReference type="SAM" id="MobiDB-lite"/>
    </source>
</evidence>
<dbReference type="Pfam" id="PF17745">
    <property type="entry name" value="Ydr279_N"/>
    <property type="match status" value="1"/>
</dbReference>
<feature type="compositionally biased region" description="Basic and acidic residues" evidence="6">
    <location>
        <begin position="239"/>
        <end position="275"/>
    </location>
</feature>
<keyword evidence="10" id="KW-1185">Reference proteome</keyword>
<organism evidence="9 10">
    <name type="scientific">Coccomyxa subellipsoidea</name>
    <dbReference type="NCBI Taxonomy" id="248742"/>
    <lineage>
        <taxon>Eukaryota</taxon>
        <taxon>Viridiplantae</taxon>
        <taxon>Chlorophyta</taxon>
        <taxon>core chlorophytes</taxon>
        <taxon>Trebouxiophyceae</taxon>
        <taxon>Trebouxiophyceae incertae sedis</taxon>
        <taxon>Coccomyxaceae</taxon>
        <taxon>Coccomyxa</taxon>
    </lineage>
</organism>
<dbReference type="InterPro" id="IPR019024">
    <property type="entry name" value="RNase_H2_suB_wHTH"/>
</dbReference>
<dbReference type="Proteomes" id="UP001491310">
    <property type="component" value="Unassembled WGS sequence"/>
</dbReference>
<evidence type="ECO:0000256" key="3">
    <source>
        <dbReference type="ARBA" id="ARBA00023242"/>
    </source>
</evidence>
<sequence length="294" mass="32639">MATTQTAEAEQRVVISYLPGINAQDGASARTNWDSRSLQLAHPQTGLPTEYLLLNGHLQEVNWYKERYRAWFVGDYVLGDGGLYLSTPIDPLFLALPLLKASRKEGDGNEGVFTERDELLQTEATSANAQLAELMQDSFACLCDVKQSGDDVYYRLNDAKVLAWLRCKLRRLRGALLDSSANFAAMDDASLTAYAIGLLGEYLSEAWLQQLSDACGISLAGPDSEEPLKPLKEVNATADEEHARKKPRFDPKEVAKKRLAEAKAEAKADQIRRETRGMKSISSMFGKFQCKKKP</sequence>
<dbReference type="CDD" id="cd09270">
    <property type="entry name" value="RNase_H2-B"/>
    <property type="match status" value="1"/>
</dbReference>
<dbReference type="Pfam" id="PF09468">
    <property type="entry name" value="RNase_H2-Ydr279"/>
    <property type="match status" value="1"/>
</dbReference>
<feature type="domain" description="Ribonuclease H2 subunit B wHTH" evidence="7">
    <location>
        <begin position="109"/>
        <end position="177"/>
    </location>
</feature>
<evidence type="ECO:0000256" key="4">
    <source>
        <dbReference type="ARBA" id="ARBA00024778"/>
    </source>
</evidence>
<feature type="region of interest" description="Disordered" evidence="6">
    <location>
        <begin position="236"/>
        <end position="275"/>
    </location>
</feature>
<evidence type="ECO:0000313" key="9">
    <source>
        <dbReference type="EMBL" id="KAK9909681.1"/>
    </source>
</evidence>
<dbReference type="Gene3D" id="2.20.25.530">
    <property type="match status" value="1"/>
</dbReference>
<gene>
    <name evidence="9" type="ORF">WJX75_005994</name>
</gene>